<dbReference type="AlphaFoldDB" id="A0AAV6V5W2"/>
<dbReference type="Proteomes" id="UP000827092">
    <property type="component" value="Unassembled WGS sequence"/>
</dbReference>
<comment type="caution">
    <text evidence="1">The sequence shown here is derived from an EMBL/GenBank/DDBJ whole genome shotgun (WGS) entry which is preliminary data.</text>
</comment>
<sequence length="125" mass="14116">MSPASISLPVPVTTYFTQPPPIEHPLDARATCQTICRSLHIVCAGRTLSLTVRKTHILDCRSFFGKFRARVFSGVVLLVGRCNCIFEDFYVVRGSEEKLWPSAVSSRDIWSTNPVEVSFCFVWNF</sequence>
<gene>
    <name evidence="1" type="ORF">JTE90_016463</name>
</gene>
<protein>
    <submittedName>
        <fullName evidence="1">Uncharacterized protein</fullName>
    </submittedName>
</protein>
<name>A0AAV6V5W2_9ARAC</name>
<proteinExistence type="predicted"/>
<dbReference type="EMBL" id="JAFNEN010000154">
    <property type="protein sequence ID" value="KAG8191676.1"/>
    <property type="molecule type" value="Genomic_DNA"/>
</dbReference>
<evidence type="ECO:0000313" key="2">
    <source>
        <dbReference type="Proteomes" id="UP000827092"/>
    </source>
</evidence>
<evidence type="ECO:0000313" key="1">
    <source>
        <dbReference type="EMBL" id="KAG8191676.1"/>
    </source>
</evidence>
<reference evidence="1 2" key="1">
    <citation type="journal article" date="2022" name="Nat. Ecol. Evol.">
        <title>A masculinizing supergene underlies an exaggerated male reproductive morph in a spider.</title>
        <authorList>
            <person name="Hendrickx F."/>
            <person name="De Corte Z."/>
            <person name="Sonet G."/>
            <person name="Van Belleghem S.M."/>
            <person name="Kostlbacher S."/>
            <person name="Vangestel C."/>
        </authorList>
    </citation>
    <scope>NUCLEOTIDE SEQUENCE [LARGE SCALE GENOMIC DNA]</scope>
    <source>
        <strain evidence="1">W744_W776</strain>
    </source>
</reference>
<organism evidence="1 2">
    <name type="scientific">Oedothorax gibbosus</name>
    <dbReference type="NCBI Taxonomy" id="931172"/>
    <lineage>
        <taxon>Eukaryota</taxon>
        <taxon>Metazoa</taxon>
        <taxon>Ecdysozoa</taxon>
        <taxon>Arthropoda</taxon>
        <taxon>Chelicerata</taxon>
        <taxon>Arachnida</taxon>
        <taxon>Araneae</taxon>
        <taxon>Araneomorphae</taxon>
        <taxon>Entelegynae</taxon>
        <taxon>Araneoidea</taxon>
        <taxon>Linyphiidae</taxon>
        <taxon>Erigoninae</taxon>
        <taxon>Oedothorax</taxon>
    </lineage>
</organism>
<accession>A0AAV6V5W2</accession>
<keyword evidence="2" id="KW-1185">Reference proteome</keyword>